<proteinExistence type="predicted"/>
<dbReference type="InterPro" id="IPR010342">
    <property type="entry name" value="DUF938"/>
</dbReference>
<dbReference type="AlphaFoldDB" id="A0A1Y6BVI6"/>
<dbReference type="EMBL" id="FWZT01000007">
    <property type="protein sequence ID" value="SMF22298.1"/>
    <property type="molecule type" value="Genomic_DNA"/>
</dbReference>
<keyword evidence="2" id="KW-1185">Reference proteome</keyword>
<dbReference type="Pfam" id="PF06080">
    <property type="entry name" value="DUF938"/>
    <property type="match status" value="1"/>
</dbReference>
<dbReference type="CDD" id="cd02440">
    <property type="entry name" value="AdoMet_MTases"/>
    <property type="match status" value="1"/>
</dbReference>
<dbReference type="STRING" id="1513793.SAMN06296036_107180"/>
<dbReference type="InterPro" id="IPR029063">
    <property type="entry name" value="SAM-dependent_MTases_sf"/>
</dbReference>
<reference evidence="2" key="1">
    <citation type="submission" date="2017-04" db="EMBL/GenBank/DDBJ databases">
        <authorList>
            <person name="Varghese N."/>
            <person name="Submissions S."/>
        </authorList>
    </citation>
    <scope>NUCLEOTIDE SEQUENCE [LARGE SCALE GENOMIC DNA]</scope>
    <source>
        <strain evidence="2">RKEM611</strain>
    </source>
</reference>
<organism evidence="1 2">
    <name type="scientific">Pseudobacteriovorax antillogorgiicola</name>
    <dbReference type="NCBI Taxonomy" id="1513793"/>
    <lineage>
        <taxon>Bacteria</taxon>
        <taxon>Pseudomonadati</taxon>
        <taxon>Bdellovibrionota</taxon>
        <taxon>Oligoflexia</taxon>
        <taxon>Oligoflexales</taxon>
        <taxon>Pseudobacteriovoracaceae</taxon>
        <taxon>Pseudobacteriovorax</taxon>
    </lineage>
</organism>
<gene>
    <name evidence="1" type="ORF">SAMN06296036_107180</name>
</gene>
<evidence type="ECO:0000313" key="1">
    <source>
        <dbReference type="EMBL" id="SMF22298.1"/>
    </source>
</evidence>
<dbReference type="OrthoDB" id="5525831at2"/>
<evidence type="ECO:0000313" key="2">
    <source>
        <dbReference type="Proteomes" id="UP000192907"/>
    </source>
</evidence>
<evidence type="ECO:0008006" key="3">
    <source>
        <dbReference type="Google" id="ProtNLM"/>
    </source>
</evidence>
<dbReference type="SUPFAM" id="SSF53335">
    <property type="entry name" value="S-adenosyl-L-methionine-dependent methyltransferases"/>
    <property type="match status" value="1"/>
</dbReference>
<dbReference type="Proteomes" id="UP000192907">
    <property type="component" value="Unassembled WGS sequence"/>
</dbReference>
<protein>
    <recommendedName>
        <fullName evidence="3">SAM-dependent methyltransferase</fullName>
    </recommendedName>
</protein>
<sequence length="201" mass="23127">MEKKPVNLSAERNKGPIIEIIENLNPEPKKILELASGTGQHGHYYCKRQPHVLWQLSDYQDEALAASQIWRDDLSQDNLLAPKKIDCLDHQTWPQKDSYDLLVNINMIHISPWETTQGLFRCAAHCLKPRGRIYLYGPYFHKDREASSGNIEFDQWLRSKDSTWGIRFFEDVCDLAEANGFALQSSHPMPANNTSLIFEGK</sequence>
<dbReference type="RefSeq" id="WP_132318319.1">
    <property type="nucleotide sequence ID" value="NZ_FWZT01000007.1"/>
</dbReference>
<name>A0A1Y6BVI6_9BACT</name>
<dbReference type="PANTHER" id="PTHR20974">
    <property type="entry name" value="UPF0585 PROTEIN CG18661"/>
    <property type="match status" value="1"/>
</dbReference>
<dbReference type="Gene3D" id="3.40.50.150">
    <property type="entry name" value="Vaccinia Virus protein VP39"/>
    <property type="match status" value="1"/>
</dbReference>
<accession>A0A1Y6BVI6</accession>
<dbReference type="PANTHER" id="PTHR20974:SF0">
    <property type="entry name" value="UPF0585 PROTEIN CG18661"/>
    <property type="match status" value="1"/>
</dbReference>